<keyword evidence="14" id="KW-1185">Reference proteome</keyword>
<evidence type="ECO:0000256" key="1">
    <source>
        <dbReference type="ARBA" id="ARBA00004448"/>
    </source>
</evidence>
<dbReference type="GO" id="GO:0005743">
    <property type="term" value="C:mitochondrial inner membrane"/>
    <property type="evidence" value="ECO:0007669"/>
    <property type="project" value="UniProtKB-SubCell"/>
</dbReference>
<keyword evidence="11" id="KW-0408">Iron</keyword>
<dbReference type="Gene3D" id="1.20.1300.10">
    <property type="entry name" value="Fumarate reductase/succinate dehydrogenase, transmembrane subunit"/>
    <property type="match status" value="1"/>
</dbReference>
<accession>A0A9W9F0A7</accession>
<evidence type="ECO:0000256" key="10">
    <source>
        <dbReference type="PIRSR" id="PIRSR607992-1"/>
    </source>
</evidence>
<evidence type="ECO:0000256" key="11">
    <source>
        <dbReference type="PIRSR" id="PIRSR607992-2"/>
    </source>
</evidence>
<reference evidence="13" key="2">
    <citation type="journal article" date="2023" name="IMA Fungus">
        <title>Comparative genomic study of the Penicillium genus elucidates a diverse pangenome and 15 lateral gene transfer events.</title>
        <authorList>
            <person name="Petersen C."/>
            <person name="Sorensen T."/>
            <person name="Nielsen M.R."/>
            <person name="Sondergaard T.E."/>
            <person name="Sorensen J.L."/>
            <person name="Fitzpatrick D.A."/>
            <person name="Frisvad J.C."/>
            <person name="Nielsen K.L."/>
        </authorList>
    </citation>
    <scope>NUCLEOTIDE SEQUENCE</scope>
    <source>
        <strain evidence="13">IBT 34128</strain>
    </source>
</reference>
<dbReference type="AlphaFoldDB" id="A0A9W9F0A7"/>
<comment type="caution">
    <text evidence="13">The sequence shown here is derived from an EMBL/GenBank/DDBJ whole genome shotgun (WGS) entry which is preliminary data.</text>
</comment>
<gene>
    <name evidence="13" type="ORF">NUU61_006122</name>
</gene>
<dbReference type="GO" id="GO:0046872">
    <property type="term" value="F:metal ion binding"/>
    <property type="evidence" value="ECO:0007669"/>
    <property type="project" value="UniProtKB-KW"/>
</dbReference>
<dbReference type="RefSeq" id="XP_056509450.1">
    <property type="nucleotide sequence ID" value="XM_056656650.1"/>
</dbReference>
<dbReference type="GO" id="GO:0098796">
    <property type="term" value="C:membrane protein complex"/>
    <property type="evidence" value="ECO:0007669"/>
    <property type="project" value="UniProtKB-ARBA"/>
</dbReference>
<organism evidence="13 14">
    <name type="scientific">Penicillium alfredii</name>
    <dbReference type="NCBI Taxonomy" id="1506179"/>
    <lineage>
        <taxon>Eukaryota</taxon>
        <taxon>Fungi</taxon>
        <taxon>Dikarya</taxon>
        <taxon>Ascomycota</taxon>
        <taxon>Pezizomycotina</taxon>
        <taxon>Eurotiomycetes</taxon>
        <taxon>Eurotiomycetidae</taxon>
        <taxon>Eurotiales</taxon>
        <taxon>Aspergillaceae</taxon>
        <taxon>Penicillium</taxon>
    </lineage>
</organism>
<keyword evidence="9 12" id="KW-0472">Membrane</keyword>
<feature type="binding site" description="axial binding residue" evidence="11">
    <location>
        <position position="115"/>
    </location>
    <ligand>
        <name>heme b</name>
        <dbReference type="ChEBI" id="CHEBI:60344"/>
        <note>ligand shared with SDHC</note>
    </ligand>
    <ligandPart>
        <name>Fe</name>
        <dbReference type="ChEBI" id="CHEBI:18248"/>
    </ligandPart>
</feature>
<evidence type="ECO:0000256" key="9">
    <source>
        <dbReference type="ARBA" id="ARBA00023136"/>
    </source>
</evidence>
<evidence type="ECO:0000313" key="14">
    <source>
        <dbReference type="Proteomes" id="UP001141434"/>
    </source>
</evidence>
<dbReference type="EMBL" id="JAPMSZ010000009">
    <property type="protein sequence ID" value="KAJ5091252.1"/>
    <property type="molecule type" value="Genomic_DNA"/>
</dbReference>
<evidence type="ECO:0000256" key="5">
    <source>
        <dbReference type="ARBA" id="ARBA00022792"/>
    </source>
</evidence>
<dbReference type="SUPFAM" id="SSF81343">
    <property type="entry name" value="Fumarate reductase respiratory complex transmembrane subunits"/>
    <property type="match status" value="1"/>
</dbReference>
<evidence type="ECO:0000256" key="2">
    <source>
        <dbReference type="ARBA" id="ARBA00007294"/>
    </source>
</evidence>
<comment type="similarity">
    <text evidence="2 12">Belongs to the CybS family.</text>
</comment>
<dbReference type="GO" id="GO:0006121">
    <property type="term" value="P:mitochondrial electron transport, succinate to ubiquinone"/>
    <property type="evidence" value="ECO:0007669"/>
    <property type="project" value="TreeGrafter"/>
</dbReference>
<dbReference type="InterPro" id="IPR007992">
    <property type="entry name" value="CybS"/>
</dbReference>
<comment type="subcellular location">
    <subcellularLocation>
        <location evidence="1 12">Mitochondrion inner membrane</location>
        <topology evidence="1 12">Multi-pass membrane protein</topology>
    </subcellularLocation>
</comment>
<keyword evidence="3" id="KW-0813">Transport</keyword>
<evidence type="ECO:0000256" key="6">
    <source>
        <dbReference type="ARBA" id="ARBA00022946"/>
    </source>
</evidence>
<sequence length="175" mass="19452">MAMFARSSLLRQSLATRSPLLQRNVGVSQMVAFHASARKQILPPLPQEIKGTPDYPRIVNDPAPIPESHPSEGSYHWSFERLVCLGLVPLTLAPFAAGSLNPVMDAVLCSLIVAHSHIGFQAAIIDYFRPQRVPKFSSFLHWLLRGFTLTTAVGLYEFETNDVGLTEGLRRIWKA</sequence>
<feature type="binding site" evidence="10">
    <location>
        <position position="127"/>
    </location>
    <ligand>
        <name>a ubiquinone</name>
        <dbReference type="ChEBI" id="CHEBI:16389"/>
        <note>ligand shared with IP/SDHB</note>
    </ligand>
</feature>
<dbReference type="Pfam" id="PF05328">
    <property type="entry name" value="CybS"/>
    <property type="match status" value="1"/>
</dbReference>
<keyword evidence="11" id="KW-0479">Metal-binding</keyword>
<dbReference type="GO" id="GO:0020037">
    <property type="term" value="F:heme binding"/>
    <property type="evidence" value="ECO:0007669"/>
    <property type="project" value="TreeGrafter"/>
</dbReference>
<dbReference type="GeneID" id="81395819"/>
<keyword evidence="4" id="KW-0812">Transmembrane</keyword>
<keyword evidence="7" id="KW-1133">Transmembrane helix</keyword>
<evidence type="ECO:0000256" key="8">
    <source>
        <dbReference type="ARBA" id="ARBA00023128"/>
    </source>
</evidence>
<dbReference type="FunFam" id="1.20.1300.10:FF:000007">
    <property type="entry name" value="Succinate dehydrogenase [ubiquinone] cytochrome b small subunit"/>
    <property type="match status" value="1"/>
</dbReference>
<dbReference type="InterPro" id="IPR034804">
    <property type="entry name" value="SQR/QFR_C/D"/>
</dbReference>
<dbReference type="GO" id="GO:0006099">
    <property type="term" value="P:tricarboxylic acid cycle"/>
    <property type="evidence" value="ECO:0007669"/>
    <property type="project" value="TreeGrafter"/>
</dbReference>
<dbReference type="PANTHER" id="PTHR13337:SF2">
    <property type="entry name" value="SUCCINATE DEHYDROGENASE [UBIQUINONE] CYTOCHROME B SMALL SUBUNIT, MITOCHONDRIAL"/>
    <property type="match status" value="1"/>
</dbReference>
<dbReference type="Proteomes" id="UP001141434">
    <property type="component" value="Unassembled WGS sequence"/>
</dbReference>
<protein>
    <recommendedName>
        <fullName evidence="12">Succinate dehydrogenase [ubiquinone] cytochrome b small subunit</fullName>
    </recommendedName>
</protein>
<keyword evidence="5 12" id="KW-0999">Mitochondrion inner membrane</keyword>
<reference evidence="13" key="1">
    <citation type="submission" date="2022-11" db="EMBL/GenBank/DDBJ databases">
        <authorList>
            <person name="Petersen C."/>
        </authorList>
    </citation>
    <scope>NUCLEOTIDE SEQUENCE</scope>
    <source>
        <strain evidence="13">IBT 34128</strain>
    </source>
</reference>
<dbReference type="OrthoDB" id="18577at2759"/>
<proteinExistence type="inferred from homology"/>
<evidence type="ECO:0000256" key="3">
    <source>
        <dbReference type="ARBA" id="ARBA00022448"/>
    </source>
</evidence>
<keyword evidence="8 12" id="KW-0496">Mitochondrion</keyword>
<dbReference type="GO" id="GO:0048039">
    <property type="term" value="F:ubiquinone binding"/>
    <property type="evidence" value="ECO:0007669"/>
    <property type="project" value="TreeGrafter"/>
</dbReference>
<evidence type="ECO:0000256" key="12">
    <source>
        <dbReference type="RuleBase" id="RU364031"/>
    </source>
</evidence>
<dbReference type="CDD" id="cd03496">
    <property type="entry name" value="SQR_TypeC_CybS"/>
    <property type="match status" value="1"/>
</dbReference>
<name>A0A9W9F0A7_9EURO</name>
<dbReference type="PANTHER" id="PTHR13337">
    <property type="entry name" value="SUCCINATE DEHYDROGENASE"/>
    <property type="match status" value="1"/>
</dbReference>
<evidence type="ECO:0000256" key="4">
    <source>
        <dbReference type="ARBA" id="ARBA00022692"/>
    </source>
</evidence>
<keyword evidence="6 12" id="KW-0809">Transit peptide</keyword>
<evidence type="ECO:0000313" key="13">
    <source>
        <dbReference type="EMBL" id="KAJ5091252.1"/>
    </source>
</evidence>
<evidence type="ECO:0000256" key="7">
    <source>
        <dbReference type="ARBA" id="ARBA00022989"/>
    </source>
</evidence>